<keyword evidence="5 10" id="KW-1133">Transmembrane helix</keyword>
<keyword evidence="8 10" id="KW-0594">Phospholipid biosynthesis</keyword>
<dbReference type="EMBL" id="CP002582">
    <property type="protein sequence ID" value="ADZ83998.1"/>
    <property type="molecule type" value="Genomic_DNA"/>
</dbReference>
<feature type="transmembrane region" description="Helical" evidence="10">
    <location>
        <begin position="51"/>
        <end position="70"/>
    </location>
</feature>
<feature type="transmembrane region" description="Helical" evidence="10">
    <location>
        <begin position="142"/>
        <end position="162"/>
    </location>
</feature>
<keyword evidence="2 10" id="KW-0444">Lipid biosynthesis</keyword>
<dbReference type="PANTHER" id="PTHR30309">
    <property type="entry name" value="INNER MEMBRANE PROTEIN YGIH"/>
    <property type="match status" value="1"/>
</dbReference>
<organism evidence="11 12">
    <name type="scientific">Cellulosilyticum lentocellum (strain ATCC 49066 / DSM 5427 / NCIMB 11756 / RHM5)</name>
    <name type="common">Clostridium lentocellum</name>
    <dbReference type="NCBI Taxonomy" id="642492"/>
    <lineage>
        <taxon>Bacteria</taxon>
        <taxon>Bacillati</taxon>
        <taxon>Bacillota</taxon>
        <taxon>Clostridia</taxon>
        <taxon>Lachnospirales</taxon>
        <taxon>Cellulosilyticaceae</taxon>
        <taxon>Cellulosilyticum</taxon>
    </lineage>
</organism>
<dbReference type="UniPathway" id="UPA00085"/>
<comment type="catalytic activity">
    <reaction evidence="10">
        <text>an acyl phosphate + sn-glycerol 3-phosphate = a 1-acyl-sn-glycero-3-phosphate + phosphate</text>
        <dbReference type="Rhea" id="RHEA:34075"/>
        <dbReference type="ChEBI" id="CHEBI:43474"/>
        <dbReference type="ChEBI" id="CHEBI:57597"/>
        <dbReference type="ChEBI" id="CHEBI:57970"/>
        <dbReference type="ChEBI" id="CHEBI:59918"/>
        <dbReference type="EC" id="2.3.1.275"/>
    </reaction>
</comment>
<keyword evidence="4 10" id="KW-0812">Transmembrane</keyword>
<evidence type="ECO:0000313" key="12">
    <source>
        <dbReference type="Proteomes" id="UP000008467"/>
    </source>
</evidence>
<proteinExistence type="inferred from homology"/>
<sequence length="206" mass="22114">MYRLGALLIGYLFGGVQSAILCGKLKGIDIRTQGSGNAGTTNTIRVLGKKAGFLVLLIDILKAIIAIYVAKLLFSPNHPDATILITFYSGIGAVLGHSFPLFFHFKGGKGIATTAGTLIGIDYRLFLIGAALFLITFAITRIVSISSLIMTASIPIMIIIFYSGKGNIGIEAMVLSLLVTGFTFYRHKANIKRLIEGNEARLTSKK</sequence>
<evidence type="ECO:0000256" key="1">
    <source>
        <dbReference type="ARBA" id="ARBA00022475"/>
    </source>
</evidence>
<keyword evidence="6 10" id="KW-0443">Lipid metabolism</keyword>
<evidence type="ECO:0000256" key="9">
    <source>
        <dbReference type="ARBA" id="ARBA00023264"/>
    </source>
</evidence>
<dbReference type="HOGENOM" id="CLU_081254_7_1_9"/>
<evidence type="ECO:0000256" key="2">
    <source>
        <dbReference type="ARBA" id="ARBA00022516"/>
    </source>
</evidence>
<evidence type="ECO:0000256" key="6">
    <source>
        <dbReference type="ARBA" id="ARBA00023098"/>
    </source>
</evidence>
<evidence type="ECO:0000256" key="7">
    <source>
        <dbReference type="ARBA" id="ARBA00023136"/>
    </source>
</evidence>
<evidence type="ECO:0000256" key="8">
    <source>
        <dbReference type="ARBA" id="ARBA00023209"/>
    </source>
</evidence>
<name>F2JS61_CELLD</name>
<dbReference type="KEGG" id="cle:Clole_2290"/>
<comment type="subunit">
    <text evidence="10">Probably interacts with PlsX.</text>
</comment>
<evidence type="ECO:0000256" key="10">
    <source>
        <dbReference type="HAMAP-Rule" id="MF_01043"/>
    </source>
</evidence>
<dbReference type="STRING" id="642492.Clole_2290"/>
<feature type="transmembrane region" description="Helical" evidence="10">
    <location>
        <begin position="111"/>
        <end position="135"/>
    </location>
</feature>
<keyword evidence="12" id="KW-1185">Reference proteome</keyword>
<feature type="transmembrane region" description="Helical" evidence="10">
    <location>
        <begin position="168"/>
        <end position="185"/>
    </location>
</feature>
<evidence type="ECO:0000256" key="5">
    <source>
        <dbReference type="ARBA" id="ARBA00022989"/>
    </source>
</evidence>
<keyword evidence="9 10" id="KW-1208">Phospholipid metabolism</keyword>
<dbReference type="PANTHER" id="PTHR30309:SF0">
    <property type="entry name" value="GLYCEROL-3-PHOSPHATE ACYLTRANSFERASE-RELATED"/>
    <property type="match status" value="1"/>
</dbReference>
<dbReference type="InterPro" id="IPR003811">
    <property type="entry name" value="G3P_acylTferase_PlsY"/>
</dbReference>
<comment type="similarity">
    <text evidence="10">Belongs to the PlsY family.</text>
</comment>
<evidence type="ECO:0000256" key="4">
    <source>
        <dbReference type="ARBA" id="ARBA00022692"/>
    </source>
</evidence>
<dbReference type="GO" id="GO:0043772">
    <property type="term" value="F:acyl-phosphate glycerol-3-phosphate acyltransferase activity"/>
    <property type="evidence" value="ECO:0007669"/>
    <property type="project" value="UniProtKB-UniRule"/>
</dbReference>
<dbReference type="eggNOG" id="COG0344">
    <property type="taxonomic scope" value="Bacteria"/>
</dbReference>
<dbReference type="RefSeq" id="WP_013657292.1">
    <property type="nucleotide sequence ID" value="NC_015275.1"/>
</dbReference>
<protein>
    <recommendedName>
        <fullName evidence="10">Glycerol-3-phosphate acyltransferase</fullName>
    </recommendedName>
    <alternativeName>
        <fullName evidence="10">Acyl-PO4 G3P acyltransferase</fullName>
    </alternativeName>
    <alternativeName>
        <fullName evidence="10">Acyl-phosphate--glycerol-3-phosphate acyltransferase</fullName>
    </alternativeName>
    <alternativeName>
        <fullName evidence="10">G3P acyltransferase</fullName>
        <shortName evidence="10">GPAT</shortName>
        <ecNumber evidence="10">2.3.1.275</ecNumber>
    </alternativeName>
    <alternativeName>
        <fullName evidence="10">Lysophosphatidic acid synthase</fullName>
        <shortName evidence="10">LPA synthase</shortName>
    </alternativeName>
</protein>
<comment type="subcellular location">
    <subcellularLocation>
        <location evidence="10">Cell membrane</location>
        <topology evidence="10">Multi-pass membrane protein</topology>
    </subcellularLocation>
</comment>
<feature type="transmembrane region" description="Helical" evidence="10">
    <location>
        <begin position="82"/>
        <end position="105"/>
    </location>
</feature>
<dbReference type="GO" id="GO:0005886">
    <property type="term" value="C:plasma membrane"/>
    <property type="evidence" value="ECO:0007669"/>
    <property type="project" value="UniProtKB-SubCell"/>
</dbReference>
<keyword evidence="3 10" id="KW-0808">Transferase</keyword>
<accession>F2JS61</accession>
<evidence type="ECO:0000313" key="11">
    <source>
        <dbReference type="EMBL" id="ADZ83998.1"/>
    </source>
</evidence>
<keyword evidence="1 10" id="KW-1003">Cell membrane</keyword>
<comment type="function">
    <text evidence="10">Catalyzes the transfer of an acyl group from acyl-phosphate (acyl-PO(4)) to glycerol-3-phosphate (G3P) to form lysophosphatidic acid (LPA). This enzyme utilizes acyl-phosphate as fatty acyl donor, but not acyl-CoA or acyl-ACP.</text>
</comment>
<dbReference type="AlphaFoldDB" id="F2JS61"/>
<dbReference type="Proteomes" id="UP000008467">
    <property type="component" value="Chromosome"/>
</dbReference>
<dbReference type="Pfam" id="PF02660">
    <property type="entry name" value="G3P_acyltransf"/>
    <property type="match status" value="1"/>
</dbReference>
<dbReference type="SMART" id="SM01207">
    <property type="entry name" value="G3P_acyltransf"/>
    <property type="match status" value="1"/>
</dbReference>
<dbReference type="NCBIfam" id="TIGR00023">
    <property type="entry name" value="glycerol-3-phosphate 1-O-acyltransferase PlsY"/>
    <property type="match status" value="1"/>
</dbReference>
<keyword evidence="7 10" id="KW-0472">Membrane</keyword>
<dbReference type="HAMAP" id="MF_01043">
    <property type="entry name" value="PlsY"/>
    <property type="match status" value="1"/>
</dbReference>
<evidence type="ECO:0000256" key="3">
    <source>
        <dbReference type="ARBA" id="ARBA00022679"/>
    </source>
</evidence>
<dbReference type="GO" id="GO:0008654">
    <property type="term" value="P:phospholipid biosynthetic process"/>
    <property type="evidence" value="ECO:0007669"/>
    <property type="project" value="UniProtKB-UniRule"/>
</dbReference>
<reference evidence="11 12" key="1">
    <citation type="journal article" date="2011" name="J. Bacteriol.">
        <title>Complete genome sequence of the cellulose-degrading bacterium Cellulosilyticum lentocellum.</title>
        <authorList>
            <consortium name="US DOE Joint Genome Institute"/>
            <person name="Miller D.A."/>
            <person name="Suen G."/>
            <person name="Bruce D."/>
            <person name="Copeland A."/>
            <person name="Cheng J.F."/>
            <person name="Detter C."/>
            <person name="Goodwin L.A."/>
            <person name="Han C.S."/>
            <person name="Hauser L.J."/>
            <person name="Land M.L."/>
            <person name="Lapidus A."/>
            <person name="Lucas S."/>
            <person name="Meincke L."/>
            <person name="Pitluck S."/>
            <person name="Tapia R."/>
            <person name="Teshima H."/>
            <person name="Woyke T."/>
            <person name="Fox B.G."/>
            <person name="Angert E.R."/>
            <person name="Currie C.R."/>
        </authorList>
    </citation>
    <scope>NUCLEOTIDE SEQUENCE [LARGE SCALE GENOMIC DNA]</scope>
    <source>
        <strain evidence="12">ATCC 49066 / DSM 5427 / NCIMB 11756 / RHM5</strain>
    </source>
</reference>
<comment type="pathway">
    <text evidence="10">Lipid metabolism; phospholipid metabolism.</text>
</comment>
<gene>
    <name evidence="10" type="primary">plsY</name>
    <name evidence="11" type="ordered locus">Clole_2290</name>
</gene>
<dbReference type="EC" id="2.3.1.275" evidence="10"/>